<name>A0ACA9RHZ2_9GLOM</name>
<accession>A0ACA9RHZ2</accession>
<gene>
    <name evidence="1" type="ORF">RPERSI_LOCUS19633</name>
</gene>
<organism evidence="1 2">
    <name type="scientific">Racocetra persica</name>
    <dbReference type="NCBI Taxonomy" id="160502"/>
    <lineage>
        <taxon>Eukaryota</taxon>
        <taxon>Fungi</taxon>
        <taxon>Fungi incertae sedis</taxon>
        <taxon>Mucoromycota</taxon>
        <taxon>Glomeromycotina</taxon>
        <taxon>Glomeromycetes</taxon>
        <taxon>Diversisporales</taxon>
        <taxon>Gigasporaceae</taxon>
        <taxon>Racocetra</taxon>
    </lineage>
</organism>
<evidence type="ECO:0000313" key="2">
    <source>
        <dbReference type="Proteomes" id="UP000789920"/>
    </source>
</evidence>
<keyword evidence="2" id="KW-1185">Reference proteome</keyword>
<reference evidence="1" key="1">
    <citation type="submission" date="2021-06" db="EMBL/GenBank/DDBJ databases">
        <authorList>
            <person name="Kallberg Y."/>
            <person name="Tangrot J."/>
            <person name="Rosling A."/>
        </authorList>
    </citation>
    <scope>NUCLEOTIDE SEQUENCE</scope>
    <source>
        <strain evidence="1">MA461A</strain>
    </source>
</reference>
<dbReference type="Proteomes" id="UP000789920">
    <property type="component" value="Unassembled WGS sequence"/>
</dbReference>
<protein>
    <submittedName>
        <fullName evidence="1">4695_t:CDS:1</fullName>
    </submittedName>
</protein>
<evidence type="ECO:0000313" key="1">
    <source>
        <dbReference type="EMBL" id="CAG8793800.1"/>
    </source>
</evidence>
<dbReference type="EMBL" id="CAJVQC010054104">
    <property type="protein sequence ID" value="CAG8793800.1"/>
    <property type="molecule type" value="Genomic_DNA"/>
</dbReference>
<sequence>MSGGLIDHIVTGSERFPGHFIGSFHDITLSSEIIKFLVQYYSEIYPNYDFYDDNQLPKSEKSTLVSSTAQNEIVNWPGIIKFFIEYRVSLPNSKTPTSHYLAIVDWYRRDPQKQGYFYVKSREKIFKNILSTNADGTYYAELWEDRFVERGIVTILPIQRIIGRFVKSNGITLPGSKKKFVANLNTLSTSIASLTQSVNEMKTILNSSDMKSQLEITKNSIDSLKRRFDIYEQNQNEFVTTIQHISSEHGIKIQRLEDTLMTATTTLENLLTSTSALQDTTNNMLSHIQ</sequence>
<feature type="non-terminal residue" evidence="1">
    <location>
        <position position="289"/>
    </location>
</feature>
<proteinExistence type="predicted"/>
<comment type="caution">
    <text evidence="1">The sequence shown here is derived from an EMBL/GenBank/DDBJ whole genome shotgun (WGS) entry which is preliminary data.</text>
</comment>